<dbReference type="CDD" id="cd20298">
    <property type="entry name" value="cupin_UAH"/>
    <property type="match status" value="1"/>
</dbReference>
<dbReference type="InterPro" id="IPR007247">
    <property type="entry name" value="Ureidogly_lyase"/>
</dbReference>
<dbReference type="OrthoDB" id="10266039at2759"/>
<dbReference type="EMBL" id="MCGE01000008">
    <property type="protein sequence ID" value="ORZ18496.1"/>
    <property type="molecule type" value="Genomic_DNA"/>
</dbReference>
<feature type="domain" description="Allantoicase" evidence="7">
    <location>
        <begin position="199"/>
        <end position="336"/>
    </location>
</feature>
<gene>
    <name evidence="8" type="ORF">BCR42DRAFT_348918</name>
</gene>
<dbReference type="InterPro" id="IPR047233">
    <property type="entry name" value="UAH_cupin"/>
</dbReference>
<sequence>MTPPSFKRISHEDLVSSPLSQCIDLASSAVGGSIVAVTDEFFAPATNMINPDPPLHCPGRFVATGAWMDGWETKRHNATYDWCIVKLGFAGQIRGFDVDTHYFTGNQAPAASIEATFCPEGKNVQDKDVKWTEILPKIDLPPSCHNVCVLDEPTDVYTHIRVNNYPDGGIARCRAYGTVSPIFPKDTSDVIDLAYSGNGGRVVEVTEEHYGPGSNLLLPGRGKDADDGWQSKRSRGGDHIDYAVVKLGAKGHLVKAELDTSHFCGNFPHQIMIEATSTDQEVPGADAQWYTIVDKSKVGPNGLFHFDTTHTDKVFTHAKLSILPDGGLKRLRLYGVREGATLPILPWTGLTSPKNVMIAEPLTSEAYAAYGDVIETKDTVKITSANQGTAEKYHQVAQINNFFPDNRGKINMCIFHCRPTTELPFTIKLLERHPYSTQFFVPMTSGQTRGYLVAVALNGADDKPDMSTLKAFIAKSTQGVNYRQGVWHHPMIALDDVTDFACFVHESGTPDDDCNEVDVEPYVVHVPGFHN</sequence>
<protein>
    <submittedName>
        <fullName evidence="8">Galactose-binding domain-like protein</fullName>
    </submittedName>
</protein>
<dbReference type="Gene3D" id="2.60.120.260">
    <property type="entry name" value="Galactose-binding domain-like"/>
    <property type="match status" value="2"/>
</dbReference>
<evidence type="ECO:0000256" key="4">
    <source>
        <dbReference type="ARBA" id="ARBA00023239"/>
    </source>
</evidence>
<evidence type="ECO:0000256" key="1">
    <source>
        <dbReference type="ARBA" id="ARBA00009242"/>
    </source>
</evidence>
<feature type="domain" description="Allantoicase" evidence="7">
    <location>
        <begin position="31"/>
        <end position="179"/>
    </location>
</feature>
<dbReference type="GO" id="GO:0004848">
    <property type="term" value="F:ureidoglycolate hydrolase activity"/>
    <property type="evidence" value="ECO:0007669"/>
    <property type="project" value="InterPro"/>
</dbReference>
<dbReference type="HAMAP" id="MF_00813">
    <property type="entry name" value="Allantoicase"/>
    <property type="match status" value="1"/>
</dbReference>
<dbReference type="InterPro" id="IPR024060">
    <property type="entry name" value="Ureidoglycolate_lyase_dom_sf"/>
</dbReference>
<dbReference type="InterPro" id="IPR008979">
    <property type="entry name" value="Galactose-bd-like_sf"/>
</dbReference>
<dbReference type="GO" id="GO:0050385">
    <property type="term" value="F:ureidoglycolate lyase activity"/>
    <property type="evidence" value="ECO:0007669"/>
    <property type="project" value="UniProtKB-EC"/>
</dbReference>
<comment type="caution">
    <text evidence="8">The sequence shown here is derived from an EMBL/GenBank/DDBJ whole genome shotgun (WGS) entry which is preliminary data.</text>
</comment>
<evidence type="ECO:0000313" key="9">
    <source>
        <dbReference type="Proteomes" id="UP000193560"/>
    </source>
</evidence>
<dbReference type="GO" id="GO:0004037">
    <property type="term" value="F:allantoicase activity"/>
    <property type="evidence" value="ECO:0007669"/>
    <property type="project" value="InterPro"/>
</dbReference>
<evidence type="ECO:0000313" key="8">
    <source>
        <dbReference type="EMBL" id="ORZ18496.1"/>
    </source>
</evidence>
<keyword evidence="3" id="KW-0659">Purine metabolism</keyword>
<dbReference type="InterPro" id="IPR005164">
    <property type="entry name" value="Allantoicase"/>
</dbReference>
<dbReference type="AlphaFoldDB" id="A0A1X2IL25"/>
<evidence type="ECO:0000256" key="3">
    <source>
        <dbReference type="ARBA" id="ARBA00022631"/>
    </source>
</evidence>
<evidence type="ECO:0000256" key="2">
    <source>
        <dbReference type="ARBA" id="ARBA00011738"/>
    </source>
</evidence>
<dbReference type="InterPro" id="IPR011051">
    <property type="entry name" value="RmlC_Cupin_sf"/>
</dbReference>
<feature type="region of interest" description="Disordered" evidence="6">
    <location>
        <begin position="213"/>
        <end position="232"/>
    </location>
</feature>
<dbReference type="STRING" id="90262.A0A1X2IL25"/>
<comment type="similarity">
    <text evidence="1">Belongs to the allantoicase family.</text>
</comment>
<organism evidence="8 9">
    <name type="scientific">Absidia repens</name>
    <dbReference type="NCBI Taxonomy" id="90262"/>
    <lineage>
        <taxon>Eukaryota</taxon>
        <taxon>Fungi</taxon>
        <taxon>Fungi incertae sedis</taxon>
        <taxon>Mucoromycota</taxon>
        <taxon>Mucoromycotina</taxon>
        <taxon>Mucoromycetes</taxon>
        <taxon>Mucorales</taxon>
        <taxon>Cunninghamellaceae</taxon>
        <taxon>Absidia</taxon>
    </lineage>
</organism>
<accession>A0A1X2IL25</accession>
<dbReference type="Pfam" id="PF03561">
    <property type="entry name" value="Allantoicase"/>
    <property type="match status" value="2"/>
</dbReference>
<dbReference type="PANTHER" id="PTHR12045">
    <property type="entry name" value="ALLANTOICASE"/>
    <property type="match status" value="1"/>
</dbReference>
<name>A0A1X2IL25_9FUNG</name>
<dbReference type="GO" id="GO:0006144">
    <property type="term" value="P:purine nucleobase metabolic process"/>
    <property type="evidence" value="ECO:0007669"/>
    <property type="project" value="UniProtKB-KW"/>
</dbReference>
<proteinExistence type="inferred from homology"/>
<evidence type="ECO:0000256" key="5">
    <source>
        <dbReference type="ARBA" id="ARBA00047684"/>
    </source>
</evidence>
<comment type="subunit">
    <text evidence="2">Homodimer.</text>
</comment>
<dbReference type="Gene3D" id="2.60.120.480">
    <property type="entry name" value="Ureidoglycolate hydrolase"/>
    <property type="match status" value="1"/>
</dbReference>
<keyword evidence="4" id="KW-0456">Lyase</keyword>
<feature type="compositionally biased region" description="Basic and acidic residues" evidence="6">
    <location>
        <begin position="221"/>
        <end position="232"/>
    </location>
</feature>
<dbReference type="Proteomes" id="UP000193560">
    <property type="component" value="Unassembled WGS sequence"/>
</dbReference>
<dbReference type="NCBIfam" id="TIGR02961">
    <property type="entry name" value="allantoicase"/>
    <property type="match status" value="1"/>
</dbReference>
<evidence type="ECO:0000256" key="6">
    <source>
        <dbReference type="SAM" id="MobiDB-lite"/>
    </source>
</evidence>
<reference evidence="8 9" key="1">
    <citation type="submission" date="2016-07" db="EMBL/GenBank/DDBJ databases">
        <title>Pervasive Adenine N6-methylation of Active Genes in Fungi.</title>
        <authorList>
            <consortium name="DOE Joint Genome Institute"/>
            <person name="Mondo S.J."/>
            <person name="Dannebaum R.O."/>
            <person name="Kuo R.C."/>
            <person name="Labutti K."/>
            <person name="Haridas S."/>
            <person name="Kuo A."/>
            <person name="Salamov A."/>
            <person name="Ahrendt S.R."/>
            <person name="Lipzen A."/>
            <person name="Sullivan W."/>
            <person name="Andreopoulos W.B."/>
            <person name="Clum A."/>
            <person name="Lindquist E."/>
            <person name="Daum C."/>
            <person name="Ramamoorthy G.K."/>
            <person name="Gryganskyi A."/>
            <person name="Culley D."/>
            <person name="Magnuson J.K."/>
            <person name="James T.Y."/>
            <person name="O'Malley M.A."/>
            <person name="Stajich J.E."/>
            <person name="Spatafora J.W."/>
            <person name="Visel A."/>
            <person name="Grigoriev I.V."/>
        </authorList>
    </citation>
    <scope>NUCLEOTIDE SEQUENCE [LARGE SCALE GENOMIC DNA]</scope>
    <source>
        <strain evidence="8 9">NRRL 1336</strain>
    </source>
</reference>
<dbReference type="PANTHER" id="PTHR12045:SF3">
    <property type="entry name" value="INACTIVE ALLANTOICASE-RELATED"/>
    <property type="match status" value="1"/>
</dbReference>
<dbReference type="InterPro" id="IPR015908">
    <property type="entry name" value="Allantoicase_dom"/>
</dbReference>
<evidence type="ECO:0000259" key="7">
    <source>
        <dbReference type="Pfam" id="PF03561"/>
    </source>
</evidence>
<dbReference type="SUPFAM" id="SSF49785">
    <property type="entry name" value="Galactose-binding domain-like"/>
    <property type="match status" value="2"/>
</dbReference>
<dbReference type="GO" id="GO:0000256">
    <property type="term" value="P:allantoin catabolic process"/>
    <property type="evidence" value="ECO:0007669"/>
    <property type="project" value="InterPro"/>
</dbReference>
<dbReference type="SUPFAM" id="SSF51182">
    <property type="entry name" value="RmlC-like cupins"/>
    <property type="match status" value="1"/>
</dbReference>
<keyword evidence="9" id="KW-1185">Reference proteome</keyword>
<comment type="catalytic activity">
    <reaction evidence="5">
        <text>(S)-ureidoglycolate = urea + glyoxylate</text>
        <dbReference type="Rhea" id="RHEA:11304"/>
        <dbReference type="ChEBI" id="CHEBI:16199"/>
        <dbReference type="ChEBI" id="CHEBI:36655"/>
        <dbReference type="ChEBI" id="CHEBI:57296"/>
        <dbReference type="EC" id="4.3.2.3"/>
    </reaction>
</comment>
<dbReference type="Pfam" id="PF04115">
    <property type="entry name" value="Ureidogly_lyase"/>
    <property type="match status" value="1"/>
</dbReference>